<evidence type="ECO:0000313" key="1">
    <source>
        <dbReference type="EMBL" id="KAJ3492703.1"/>
    </source>
</evidence>
<comment type="caution">
    <text evidence="1">The sequence shown here is derived from an EMBL/GenBank/DDBJ whole genome shotgun (WGS) entry which is preliminary data.</text>
</comment>
<reference evidence="1" key="1">
    <citation type="submission" date="2022-07" db="EMBL/GenBank/DDBJ databases">
        <title>Genome Sequence of Lecanicillium saksenae.</title>
        <authorList>
            <person name="Buettner E."/>
        </authorList>
    </citation>
    <scope>NUCLEOTIDE SEQUENCE</scope>
    <source>
        <strain evidence="1">VT-O1</strain>
    </source>
</reference>
<dbReference type="Proteomes" id="UP001148737">
    <property type="component" value="Unassembled WGS sequence"/>
</dbReference>
<dbReference type="EMBL" id="JANAKD010000568">
    <property type="protein sequence ID" value="KAJ3492703.1"/>
    <property type="molecule type" value="Genomic_DNA"/>
</dbReference>
<protein>
    <submittedName>
        <fullName evidence="1">Uncharacterized protein</fullName>
    </submittedName>
</protein>
<evidence type="ECO:0000313" key="2">
    <source>
        <dbReference type="Proteomes" id="UP001148737"/>
    </source>
</evidence>
<gene>
    <name evidence="1" type="ORF">NLG97_g5201</name>
</gene>
<sequence length="1282" mass="139891">MVALFELLFGKSSSTPSYAQIDDNDATKHPKEATKVSSLFFISPAQLWIGSLISRVNKAGEIEQDWLPRFKRDATKLRALFEPLRDANGGFWPFLLQFEIGGMLLVGATLEIASFTATLATPLLLHSFLQTPTSVPLAWALVLATFIATICGRAKDQVCRVHAAWIECMLRGIIFEKSLKLSPAARVTHPSAKIININAVDVGFLTNYVLKIHDVWSAPLQILGIGILTFSVMGWTSCVGFALVVAIFISQTSLGKRLGKSIGGYIAHNDRRIGFLRDMLNNIKSVKASAMEDVFQDKITAARNDELGVLRYYLTTSFAMFTAINQTTPYLAACAAFLTYATAGETLTAVVVFPCLVYFQLLYQPVTLASLALSRQFSVKPSLGRVRALLTASESRINIPDGHNESPVAIDFDSAKFQWPCEGDSTPTYLDVGSLSIPRGKTTVVIGRNGSGKTSLLQSILGEMILTKGTCAVKGSVAYCSQDPWILSGDLSDNVIFNSSRGFDQERYQKIVQACGLDKDFAKLPGGIKHAAVGEAGTNLSGGQRARLSVARALYSDADILLLDDPLSALDAHVRSDLFDAICNSGKTTVLVTLHTSYVSQVDNVIVIDSNKTRWAGPKSDFLQQGWISDYIRHESEEEESSASPDMTAAMTPVTTVEGSGANDESPLDSFWQEEERARGAVQFSVISFYIRESGGTTHAVVIALMTCILTAAKVVSQYWFVWWIANSFGLTQGQYMGIFLGLTVLQGIVTAAVGITLVGSSLRVARRVHERILRNLIGAPLWFFQQNPTGRILNRMSRDLDSMDSRLMNAIDGLLAAGTTMLASVAIVASSGLYLFGAVVPFLLIVGWCLQRFRVAAREVQRLDSVLQSPALSIVSESLRATASARAYGAIPFLVRRHSHALDRLASSKICRSSLDTWVTFRFEIAAATVLLVLAQLTVHGVIPYVSASLALSTATTLARNLYLLAWAATDLEIQMNSVERLQIYHDGIPREDQGGPFADEEEREDELESWPENNAIAIDTAYLKYKTRKTPALDKITLHISHGQKVGLVGRTGSGKSTLLSTIARLVDINDGRIAIGNKNIAKIPPRRLRRDVITLPQESLIFKGTLRENLDPYSRRTDADVWDALEATQMRSVLRTKYGDDALAQELSSDGADLSAGQRQLICAARVLLERPSVLLVDEASANVDFASDDALQRAWQALPASTTMITIAHRASSLAWMDRVLVMENGNLVEDGKPRDLLSGSGGSSYYRAAIEKDGPRAVQAALETAIEWDSKKRSSTI</sequence>
<accession>A0ACC1QUV3</accession>
<keyword evidence="2" id="KW-1185">Reference proteome</keyword>
<organism evidence="1 2">
    <name type="scientific">Lecanicillium saksenae</name>
    <dbReference type="NCBI Taxonomy" id="468837"/>
    <lineage>
        <taxon>Eukaryota</taxon>
        <taxon>Fungi</taxon>
        <taxon>Dikarya</taxon>
        <taxon>Ascomycota</taxon>
        <taxon>Pezizomycotina</taxon>
        <taxon>Sordariomycetes</taxon>
        <taxon>Hypocreomycetidae</taxon>
        <taxon>Hypocreales</taxon>
        <taxon>Cordycipitaceae</taxon>
        <taxon>Lecanicillium</taxon>
    </lineage>
</organism>
<name>A0ACC1QUV3_9HYPO</name>
<proteinExistence type="predicted"/>